<reference evidence="3" key="1">
    <citation type="submission" date="2025-08" db="UniProtKB">
        <authorList>
            <consortium name="RefSeq"/>
        </authorList>
    </citation>
    <scope>IDENTIFICATION</scope>
    <source>
        <tissue evidence="3">Whole Larva</tissue>
    </source>
</reference>
<dbReference type="Proteomes" id="UP000695000">
    <property type="component" value="Unplaced"/>
</dbReference>
<dbReference type="SUPFAM" id="SSF52087">
    <property type="entry name" value="CRAL/TRIO domain"/>
    <property type="match status" value="1"/>
</dbReference>
<dbReference type="InterPro" id="IPR036865">
    <property type="entry name" value="CRAL-TRIO_dom_sf"/>
</dbReference>
<dbReference type="PRINTS" id="PR00180">
    <property type="entry name" value="CRETINALDHBP"/>
</dbReference>
<dbReference type="Gene3D" id="3.40.525.10">
    <property type="entry name" value="CRAL-TRIO lipid binding domain"/>
    <property type="match status" value="1"/>
</dbReference>
<evidence type="ECO:0000313" key="3">
    <source>
        <dbReference type="RefSeq" id="XP_017771172.1"/>
    </source>
</evidence>
<sequence>MDLDLKCKTPMLFYTDEELNSILKIRGKTLDQVSEDVKIIKEWLKLQPHLPLHPSDRQIVCFLVMNKFFIEKTKEKIDMNYTIKGLMPEFYTKPPSHPDIQKTMSHFTYGLMPKLTKKFNRIYVCRLENADDVILTDSYTYLCTLFEIRTILDFSNSDEYIFDLSYYPLSMLTKVNPMDMKRVVTVIEKVNSNRMAGIHFINMPGYAENLINLIKSMLKPKIRERVNFHKGYKSLLEFFDEDRLPKEFGGSGPTIPEVRENMRKLCLEHDEYIKKIFNAKVNESLRPSKLVNDDILGYHGNFKKLQFIKVTKRCLSFFDEDRLPIEFGGSGPTIPEVRENLRKLCLENDEYIKKIFNAKVDESLRPRKLINDDILGYHGNFKKLLVD</sequence>
<dbReference type="SUPFAM" id="SSF46938">
    <property type="entry name" value="CRAL/TRIO N-terminal domain"/>
    <property type="match status" value="1"/>
</dbReference>
<evidence type="ECO:0000313" key="2">
    <source>
        <dbReference type="Proteomes" id="UP000695000"/>
    </source>
</evidence>
<proteinExistence type="predicted"/>
<keyword evidence="2" id="KW-1185">Reference proteome</keyword>
<gene>
    <name evidence="3" type="primary">LOC108558690</name>
</gene>
<dbReference type="InterPro" id="IPR036273">
    <property type="entry name" value="CRAL/TRIO_N_dom_sf"/>
</dbReference>
<name>A0ABM1M9C2_NICVS</name>
<dbReference type="PROSITE" id="PS50191">
    <property type="entry name" value="CRAL_TRIO"/>
    <property type="match status" value="1"/>
</dbReference>
<accession>A0ABM1M9C2</accession>
<dbReference type="Pfam" id="PF00650">
    <property type="entry name" value="CRAL_TRIO"/>
    <property type="match status" value="1"/>
</dbReference>
<dbReference type="PANTHER" id="PTHR10174:SF222">
    <property type="entry name" value="GH10083P-RELATED"/>
    <property type="match status" value="1"/>
</dbReference>
<dbReference type="PANTHER" id="PTHR10174">
    <property type="entry name" value="ALPHA-TOCOPHEROL TRANSFER PROTEIN-RELATED"/>
    <property type="match status" value="1"/>
</dbReference>
<feature type="domain" description="CRAL-TRIO" evidence="1">
    <location>
        <begin position="113"/>
        <end position="256"/>
    </location>
</feature>
<dbReference type="RefSeq" id="XP_017771172.1">
    <property type="nucleotide sequence ID" value="XM_017915683.1"/>
</dbReference>
<dbReference type="CDD" id="cd00170">
    <property type="entry name" value="SEC14"/>
    <property type="match status" value="1"/>
</dbReference>
<dbReference type="SMART" id="SM00516">
    <property type="entry name" value="SEC14"/>
    <property type="match status" value="1"/>
</dbReference>
<protein>
    <submittedName>
        <fullName evidence="3">Alpha-tocopherol transfer protein-like</fullName>
    </submittedName>
</protein>
<dbReference type="GeneID" id="108558690"/>
<evidence type="ECO:0000259" key="1">
    <source>
        <dbReference type="PROSITE" id="PS50191"/>
    </source>
</evidence>
<organism evidence="2 3">
    <name type="scientific">Nicrophorus vespilloides</name>
    <name type="common">Boreal carrion beetle</name>
    <dbReference type="NCBI Taxonomy" id="110193"/>
    <lineage>
        <taxon>Eukaryota</taxon>
        <taxon>Metazoa</taxon>
        <taxon>Ecdysozoa</taxon>
        <taxon>Arthropoda</taxon>
        <taxon>Hexapoda</taxon>
        <taxon>Insecta</taxon>
        <taxon>Pterygota</taxon>
        <taxon>Neoptera</taxon>
        <taxon>Endopterygota</taxon>
        <taxon>Coleoptera</taxon>
        <taxon>Polyphaga</taxon>
        <taxon>Staphyliniformia</taxon>
        <taxon>Silphidae</taxon>
        <taxon>Nicrophorinae</taxon>
        <taxon>Nicrophorus</taxon>
    </lineage>
</organism>
<dbReference type="InterPro" id="IPR001251">
    <property type="entry name" value="CRAL-TRIO_dom"/>
</dbReference>